<dbReference type="OrthoDB" id="6401124at2"/>
<dbReference type="Gene3D" id="1.10.260.40">
    <property type="entry name" value="lambda repressor-like DNA-binding domains"/>
    <property type="match status" value="1"/>
</dbReference>
<evidence type="ECO:0000313" key="2">
    <source>
        <dbReference type="EMBL" id="KRK74335.1"/>
    </source>
</evidence>
<keyword evidence="3" id="KW-1185">Reference proteome</keyword>
<gene>
    <name evidence="2" type="ORF">FD02_GL000938</name>
</gene>
<dbReference type="SMART" id="SM00530">
    <property type="entry name" value="HTH_XRE"/>
    <property type="match status" value="1"/>
</dbReference>
<dbReference type="SUPFAM" id="SSF47413">
    <property type="entry name" value="lambda repressor-like DNA-binding domains"/>
    <property type="match status" value="1"/>
</dbReference>
<dbReference type="InterPro" id="IPR010982">
    <property type="entry name" value="Lambda_DNA-bd_dom_sf"/>
</dbReference>
<dbReference type="Proteomes" id="UP000051804">
    <property type="component" value="Unassembled WGS sequence"/>
</dbReference>
<feature type="domain" description="HTH cro/C1-type" evidence="1">
    <location>
        <begin position="92"/>
        <end position="145"/>
    </location>
</feature>
<protein>
    <recommendedName>
        <fullName evidence="1">HTH cro/C1-type domain-containing protein</fullName>
    </recommendedName>
</protein>
<evidence type="ECO:0000259" key="1">
    <source>
        <dbReference type="PROSITE" id="PS50943"/>
    </source>
</evidence>
<proteinExistence type="predicted"/>
<name>A0A0R1JST0_9LACO</name>
<accession>A0A0R1JST0</accession>
<dbReference type="RefSeq" id="WP_054723274.1">
    <property type="nucleotide sequence ID" value="NZ_AZDJ01000001.1"/>
</dbReference>
<dbReference type="PATRIC" id="fig|1291734.4.peg.965"/>
<reference evidence="2 3" key="1">
    <citation type="journal article" date="2015" name="Genome Announc.">
        <title>Expanding the biotechnology potential of lactobacilli through comparative genomics of 213 strains and associated genera.</title>
        <authorList>
            <person name="Sun Z."/>
            <person name="Harris H.M."/>
            <person name="McCann A."/>
            <person name="Guo C."/>
            <person name="Argimon S."/>
            <person name="Zhang W."/>
            <person name="Yang X."/>
            <person name="Jeffery I.B."/>
            <person name="Cooney J.C."/>
            <person name="Kagawa T.F."/>
            <person name="Liu W."/>
            <person name="Song Y."/>
            <person name="Salvetti E."/>
            <person name="Wrobel A."/>
            <person name="Rasinkangas P."/>
            <person name="Parkhill J."/>
            <person name="Rea M.C."/>
            <person name="O'Sullivan O."/>
            <person name="Ritari J."/>
            <person name="Douillard F.P."/>
            <person name="Paul Ross R."/>
            <person name="Yang R."/>
            <person name="Briner A.E."/>
            <person name="Felis G.E."/>
            <person name="de Vos W.M."/>
            <person name="Barrangou R."/>
            <person name="Klaenhammer T.R."/>
            <person name="Caufield P.W."/>
            <person name="Cui Y."/>
            <person name="Zhang H."/>
            <person name="O'Toole P.W."/>
        </authorList>
    </citation>
    <scope>NUCLEOTIDE SEQUENCE [LARGE SCALE GENOMIC DNA]</scope>
    <source>
        <strain evidence="2 3">JCM 17158</strain>
    </source>
</reference>
<evidence type="ECO:0000313" key="3">
    <source>
        <dbReference type="Proteomes" id="UP000051804"/>
    </source>
</evidence>
<comment type="caution">
    <text evidence="2">The sequence shown here is derived from an EMBL/GenBank/DDBJ whole genome shotgun (WGS) entry which is preliminary data.</text>
</comment>
<dbReference type="InterPro" id="IPR001387">
    <property type="entry name" value="Cro/C1-type_HTH"/>
</dbReference>
<sequence>MDQAQVNETLQRLSAQLNRTTSGSPAFRQLAAQEEAIVFADLDVHAWGFLQAALGRPLAAGETAAVIAAASRDQPISSVLPLAAGADTALTVRVLRHRRDWTQAHLAEAARVSVAQVQAIETADAVDLTALQSVLVALGRHLVVAPA</sequence>
<organism evidence="2 3">
    <name type="scientific">Lacticaseibacillus nasuensis JCM 17158</name>
    <dbReference type="NCBI Taxonomy" id="1291734"/>
    <lineage>
        <taxon>Bacteria</taxon>
        <taxon>Bacillati</taxon>
        <taxon>Bacillota</taxon>
        <taxon>Bacilli</taxon>
        <taxon>Lactobacillales</taxon>
        <taxon>Lactobacillaceae</taxon>
        <taxon>Lacticaseibacillus</taxon>
    </lineage>
</organism>
<dbReference type="CDD" id="cd00093">
    <property type="entry name" value="HTH_XRE"/>
    <property type="match status" value="1"/>
</dbReference>
<dbReference type="STRING" id="1291734.FD02_GL000938"/>
<dbReference type="AlphaFoldDB" id="A0A0R1JST0"/>
<dbReference type="PROSITE" id="PS50943">
    <property type="entry name" value="HTH_CROC1"/>
    <property type="match status" value="1"/>
</dbReference>
<dbReference type="EMBL" id="AZDJ01000001">
    <property type="protein sequence ID" value="KRK74335.1"/>
    <property type="molecule type" value="Genomic_DNA"/>
</dbReference>
<dbReference type="GO" id="GO:0003677">
    <property type="term" value="F:DNA binding"/>
    <property type="evidence" value="ECO:0007669"/>
    <property type="project" value="InterPro"/>
</dbReference>